<keyword evidence="1" id="KW-0812">Transmembrane</keyword>
<evidence type="ECO:0000256" key="1">
    <source>
        <dbReference type="SAM" id="Phobius"/>
    </source>
</evidence>
<keyword evidence="1" id="KW-1133">Transmembrane helix</keyword>
<feature type="transmembrane region" description="Helical" evidence="1">
    <location>
        <begin position="6"/>
        <end position="22"/>
    </location>
</feature>
<evidence type="ECO:0000313" key="2">
    <source>
        <dbReference type="EMBL" id="MFD2706336.1"/>
    </source>
</evidence>
<dbReference type="EMBL" id="JBHUML010000003">
    <property type="protein sequence ID" value="MFD2706336.1"/>
    <property type="molecule type" value="Genomic_DNA"/>
</dbReference>
<organism evidence="2 3">
    <name type="scientific">Salibacterium lacus</name>
    <dbReference type="NCBI Taxonomy" id="1898109"/>
    <lineage>
        <taxon>Bacteria</taxon>
        <taxon>Bacillati</taxon>
        <taxon>Bacillota</taxon>
        <taxon>Bacilli</taxon>
        <taxon>Bacillales</taxon>
        <taxon>Bacillaceae</taxon>
    </lineage>
</organism>
<gene>
    <name evidence="2" type="ORF">ACFSUB_12775</name>
</gene>
<evidence type="ECO:0008006" key="4">
    <source>
        <dbReference type="Google" id="ProtNLM"/>
    </source>
</evidence>
<feature type="transmembrane region" description="Helical" evidence="1">
    <location>
        <begin position="88"/>
        <end position="109"/>
    </location>
</feature>
<keyword evidence="3" id="KW-1185">Reference proteome</keyword>
<evidence type="ECO:0000313" key="3">
    <source>
        <dbReference type="Proteomes" id="UP001597520"/>
    </source>
</evidence>
<comment type="caution">
    <text evidence="2">The sequence shown here is derived from an EMBL/GenBank/DDBJ whole genome shotgun (WGS) entry which is preliminary data.</text>
</comment>
<dbReference type="RefSeq" id="WP_380713634.1">
    <property type="nucleotide sequence ID" value="NZ_JBHUML010000003.1"/>
</dbReference>
<feature type="transmembrane region" description="Helical" evidence="1">
    <location>
        <begin position="59"/>
        <end position="81"/>
    </location>
</feature>
<feature type="transmembrane region" description="Helical" evidence="1">
    <location>
        <begin position="29"/>
        <end position="47"/>
    </location>
</feature>
<keyword evidence="1" id="KW-0472">Membrane</keyword>
<sequence>MFNQLLLWFTLIIPWFALIPINKTDVKKFFPGAMFGALVLTLVFQIADTFKWWEIEENIILLTNITPFVYGLFFVGTIIILHFTYHHFLLYLFTNLIIDAFLSFGIGRWYEHFGIYKLVNINSIGVYLLTTGVAILIYGFQKWQETVMIQN</sequence>
<dbReference type="Proteomes" id="UP001597520">
    <property type="component" value="Unassembled WGS sequence"/>
</dbReference>
<name>A0ABW5T3G0_9BACI</name>
<accession>A0ABW5T3G0</accession>
<proteinExistence type="predicted"/>
<protein>
    <recommendedName>
        <fullName evidence="4">DUF1404 domain-containing protein</fullName>
    </recommendedName>
</protein>
<reference evidence="3" key="1">
    <citation type="journal article" date="2019" name="Int. J. Syst. Evol. Microbiol.">
        <title>The Global Catalogue of Microorganisms (GCM) 10K type strain sequencing project: providing services to taxonomists for standard genome sequencing and annotation.</title>
        <authorList>
            <consortium name="The Broad Institute Genomics Platform"/>
            <consortium name="The Broad Institute Genome Sequencing Center for Infectious Disease"/>
            <person name="Wu L."/>
            <person name="Ma J."/>
        </authorList>
    </citation>
    <scope>NUCLEOTIDE SEQUENCE [LARGE SCALE GENOMIC DNA]</scope>
    <source>
        <strain evidence="3">KCTC 33792</strain>
    </source>
</reference>
<feature type="transmembrane region" description="Helical" evidence="1">
    <location>
        <begin position="121"/>
        <end position="140"/>
    </location>
</feature>